<evidence type="ECO:0000313" key="8">
    <source>
        <dbReference type="WBParaSite" id="SBAD_0001339801-mRNA-1"/>
    </source>
</evidence>
<dbReference type="WBParaSite" id="SBAD_0001339801-mRNA-1">
    <property type="protein sequence ID" value="SBAD_0001339801-mRNA-1"/>
    <property type="gene ID" value="SBAD_0001339801"/>
</dbReference>
<evidence type="ECO:0000313" key="6">
    <source>
        <dbReference type="EMBL" id="VDP53208.1"/>
    </source>
</evidence>
<evidence type="ECO:0000313" key="7">
    <source>
        <dbReference type="Proteomes" id="UP000270296"/>
    </source>
</evidence>
<evidence type="ECO:0000256" key="4">
    <source>
        <dbReference type="ARBA" id="ARBA00023136"/>
    </source>
</evidence>
<reference evidence="8" key="1">
    <citation type="submission" date="2016-06" db="UniProtKB">
        <authorList>
            <consortium name="WormBaseParasite"/>
        </authorList>
    </citation>
    <scope>IDENTIFICATION</scope>
</reference>
<organism evidence="8">
    <name type="scientific">Soboliphyme baturini</name>
    <dbReference type="NCBI Taxonomy" id="241478"/>
    <lineage>
        <taxon>Eukaryota</taxon>
        <taxon>Metazoa</taxon>
        <taxon>Ecdysozoa</taxon>
        <taxon>Nematoda</taxon>
        <taxon>Enoplea</taxon>
        <taxon>Dorylaimia</taxon>
        <taxon>Dioctophymatida</taxon>
        <taxon>Dioctophymatoidea</taxon>
        <taxon>Soboliphymatidae</taxon>
        <taxon>Soboliphyme</taxon>
    </lineage>
</organism>
<dbReference type="AlphaFoldDB" id="A0A183JAT5"/>
<dbReference type="GO" id="GO:0016020">
    <property type="term" value="C:membrane"/>
    <property type="evidence" value="ECO:0007669"/>
    <property type="project" value="UniProtKB-SubCell"/>
</dbReference>
<proteinExistence type="predicted"/>
<dbReference type="InterPro" id="IPR018499">
    <property type="entry name" value="Tetraspanin/Peripherin"/>
</dbReference>
<dbReference type="CDD" id="cd03127">
    <property type="entry name" value="tetraspanin_LEL"/>
    <property type="match status" value="1"/>
</dbReference>
<comment type="subcellular location">
    <subcellularLocation>
        <location evidence="1">Membrane</location>
        <topology evidence="1">Multi-pass membrane protein</topology>
    </subcellularLocation>
</comment>
<dbReference type="Pfam" id="PF00335">
    <property type="entry name" value="Tetraspanin"/>
    <property type="match status" value="1"/>
</dbReference>
<feature type="transmembrane region" description="Helical" evidence="5">
    <location>
        <begin position="65"/>
        <end position="87"/>
    </location>
</feature>
<keyword evidence="4 5" id="KW-0472">Membrane</keyword>
<dbReference type="InterPro" id="IPR008952">
    <property type="entry name" value="Tetraspanin_EC2_sf"/>
</dbReference>
<gene>
    <name evidence="6" type="ORF">SBAD_LOCUS12984</name>
</gene>
<evidence type="ECO:0000256" key="5">
    <source>
        <dbReference type="SAM" id="Phobius"/>
    </source>
</evidence>
<protein>
    <submittedName>
        <fullName evidence="8">Tetraspanin</fullName>
    </submittedName>
</protein>
<keyword evidence="3 5" id="KW-1133">Transmembrane helix</keyword>
<dbReference type="EMBL" id="UZAM01019662">
    <property type="protein sequence ID" value="VDP53208.1"/>
    <property type="molecule type" value="Genomic_DNA"/>
</dbReference>
<dbReference type="Proteomes" id="UP000270296">
    <property type="component" value="Unassembled WGS sequence"/>
</dbReference>
<sequence length="250" mass="28456">MLIVFSLIIILLYSIVAFSHLYPFRFIIGAKQLILTPIAIGLCIAKVLTSTLFGMKATAERNPKMMAFIVWTSLNLAIFNIIAASTIHGRVLGSQQSTLTNSLWKLMMTYESNDEWAIEQLNNLQQEFECCGVQNPQSWLELISQTSKWSQGIPWSCCRLEMKISLPCLHSNYYLLLDNLYLNESTIYEEGCDTAINKMTNSWLRPTAWGLLAVGFGQLLATVLMTYLQTSLIEMYLNDKDKAKGYLFKY</sequence>
<keyword evidence="2 5" id="KW-0812">Transmembrane</keyword>
<keyword evidence="7" id="KW-1185">Reference proteome</keyword>
<name>A0A183JAT5_9BILA</name>
<dbReference type="Gene3D" id="1.10.1450.10">
    <property type="entry name" value="Tetraspanin"/>
    <property type="match status" value="1"/>
</dbReference>
<feature type="transmembrane region" description="Helical" evidence="5">
    <location>
        <begin position="208"/>
        <end position="228"/>
    </location>
</feature>
<evidence type="ECO:0000256" key="2">
    <source>
        <dbReference type="ARBA" id="ARBA00022692"/>
    </source>
</evidence>
<feature type="transmembrane region" description="Helical" evidence="5">
    <location>
        <begin position="33"/>
        <end position="53"/>
    </location>
</feature>
<reference evidence="6 7" key="2">
    <citation type="submission" date="2018-11" db="EMBL/GenBank/DDBJ databases">
        <authorList>
            <consortium name="Pathogen Informatics"/>
        </authorList>
    </citation>
    <scope>NUCLEOTIDE SEQUENCE [LARGE SCALE GENOMIC DNA]</scope>
</reference>
<dbReference type="SUPFAM" id="SSF48652">
    <property type="entry name" value="Tetraspanin"/>
    <property type="match status" value="1"/>
</dbReference>
<accession>A0A183JAT5</accession>
<evidence type="ECO:0000256" key="3">
    <source>
        <dbReference type="ARBA" id="ARBA00022989"/>
    </source>
</evidence>
<dbReference type="OrthoDB" id="5835337at2759"/>
<evidence type="ECO:0000256" key="1">
    <source>
        <dbReference type="ARBA" id="ARBA00004141"/>
    </source>
</evidence>